<keyword evidence="3" id="KW-1185">Reference proteome</keyword>
<evidence type="ECO:0000259" key="1">
    <source>
        <dbReference type="Pfam" id="PF14111"/>
    </source>
</evidence>
<dbReference type="Pfam" id="PF14111">
    <property type="entry name" value="DUF4283"/>
    <property type="match status" value="1"/>
</dbReference>
<sequence length="130" mass="14970">MEEFEEHEEDLTRRTARLEWGEGYLDLVPDSSILVSSNSRKLVAKVLCQRKLGRLAVRKGLVKAWSDIAVWYLQEEGPNILVFTFKTKEDRDLILERCPWRVCGSHMIIQELTPGVAYEHSRTLLLNGNG</sequence>
<dbReference type="AlphaFoldDB" id="A0AA88AFN7"/>
<reference evidence="2" key="1">
    <citation type="submission" date="2023-07" db="EMBL/GenBank/DDBJ databases">
        <title>draft genome sequence of fig (Ficus carica).</title>
        <authorList>
            <person name="Takahashi T."/>
            <person name="Nishimura K."/>
        </authorList>
    </citation>
    <scope>NUCLEOTIDE SEQUENCE</scope>
</reference>
<name>A0AA88AFN7_FICCA</name>
<feature type="domain" description="DUF4283" evidence="1">
    <location>
        <begin position="38"/>
        <end position="117"/>
    </location>
</feature>
<organism evidence="2 3">
    <name type="scientific">Ficus carica</name>
    <name type="common">Common fig</name>
    <dbReference type="NCBI Taxonomy" id="3494"/>
    <lineage>
        <taxon>Eukaryota</taxon>
        <taxon>Viridiplantae</taxon>
        <taxon>Streptophyta</taxon>
        <taxon>Embryophyta</taxon>
        <taxon>Tracheophyta</taxon>
        <taxon>Spermatophyta</taxon>
        <taxon>Magnoliopsida</taxon>
        <taxon>eudicotyledons</taxon>
        <taxon>Gunneridae</taxon>
        <taxon>Pentapetalae</taxon>
        <taxon>rosids</taxon>
        <taxon>fabids</taxon>
        <taxon>Rosales</taxon>
        <taxon>Moraceae</taxon>
        <taxon>Ficeae</taxon>
        <taxon>Ficus</taxon>
    </lineage>
</organism>
<gene>
    <name evidence="2" type="ORF">TIFTF001_012292</name>
</gene>
<dbReference type="EMBL" id="BTGU01000015">
    <property type="protein sequence ID" value="GMN43096.1"/>
    <property type="molecule type" value="Genomic_DNA"/>
</dbReference>
<comment type="caution">
    <text evidence="2">The sequence shown here is derived from an EMBL/GenBank/DDBJ whole genome shotgun (WGS) entry which is preliminary data.</text>
</comment>
<dbReference type="InterPro" id="IPR025558">
    <property type="entry name" value="DUF4283"/>
</dbReference>
<protein>
    <recommendedName>
        <fullName evidence="1">DUF4283 domain-containing protein</fullName>
    </recommendedName>
</protein>
<dbReference type="Proteomes" id="UP001187192">
    <property type="component" value="Unassembled WGS sequence"/>
</dbReference>
<accession>A0AA88AFN7</accession>
<proteinExistence type="predicted"/>
<evidence type="ECO:0000313" key="2">
    <source>
        <dbReference type="EMBL" id="GMN43096.1"/>
    </source>
</evidence>
<evidence type="ECO:0000313" key="3">
    <source>
        <dbReference type="Proteomes" id="UP001187192"/>
    </source>
</evidence>